<gene>
    <name evidence="15" type="primary">LOC117653134</name>
</gene>
<dbReference type="PANTHER" id="PTHR11690:SF240">
    <property type="entry name" value="PICKPOCKET 25-RELATED"/>
    <property type="match status" value="1"/>
</dbReference>
<feature type="transmembrane region" description="Helical" evidence="13">
    <location>
        <begin position="409"/>
        <end position="435"/>
    </location>
</feature>
<evidence type="ECO:0000313" key="15">
    <source>
        <dbReference type="RefSeq" id="XP_034254433.1"/>
    </source>
</evidence>
<evidence type="ECO:0000256" key="3">
    <source>
        <dbReference type="ARBA" id="ARBA00022448"/>
    </source>
</evidence>
<evidence type="ECO:0000256" key="11">
    <source>
        <dbReference type="ARBA" id="ARBA00023303"/>
    </source>
</evidence>
<dbReference type="GeneID" id="117653134"/>
<dbReference type="InParanoid" id="A0A6P9A8R5"/>
<evidence type="ECO:0000256" key="10">
    <source>
        <dbReference type="ARBA" id="ARBA00023201"/>
    </source>
</evidence>
<dbReference type="FunCoup" id="A0A6P9A8R5">
    <property type="interactions" value="19"/>
</dbReference>
<dbReference type="RefSeq" id="XP_034254433.1">
    <property type="nucleotide sequence ID" value="XM_034398542.1"/>
</dbReference>
<comment type="subcellular location">
    <subcellularLocation>
        <location evidence="1">Membrane</location>
        <topology evidence="1">Multi-pass membrane protein</topology>
    </subcellularLocation>
</comment>
<comment type="similarity">
    <text evidence="2 12">Belongs to the amiloride-sensitive sodium channel (TC 1.A.6) family.</text>
</comment>
<protein>
    <submittedName>
        <fullName evidence="15">Uncharacterized protein LOC117653134</fullName>
    </submittedName>
</protein>
<evidence type="ECO:0000256" key="13">
    <source>
        <dbReference type="SAM" id="Phobius"/>
    </source>
</evidence>
<evidence type="ECO:0000256" key="7">
    <source>
        <dbReference type="ARBA" id="ARBA00023053"/>
    </source>
</evidence>
<dbReference type="Proteomes" id="UP000515158">
    <property type="component" value="Unplaced"/>
</dbReference>
<sequence length="471" mass="51880">MQHIVTPSRRHPSERVLWMMLVMSAVCGTVTLSVSTWYRYLSAPTVISMERDYMAWNTSFPPITICPESKFDPDLVTQAVSELAEEFGAKNETALRAFVEGLAGATLMSLPDVPVVPDTHQHIPSHAFLRIIEKVSLPMNMTVVTGATDAASHDPTLAPTLTEQGVCYSFNSLVAPYVSPRYWRLGEDAVKGRGGLLELNPLDGSVIAQLSGLPGQYQLFVHGPGEVPALQSPFLTAPAGSLKRLELSTLAVLTAREVRDVTPQQRRCRFTDEPMTATTDTELAPRVPVYSYNLCRRSCRAALLLRACRCVPHLYGPMHNKHGVQVPMCEVRDFGCVTANLGFASTMVNPDTGEPFPCHCLVNCDEDQYVIESDTNNNEWFLGTDLKWSLNKYPRMRLKRHLTFGVQDLLVHVGSLYGLFLGGSVLCIVELVYFLTLRMYWHARATLLAQDPKDPAGGWKGASAGPGAVAV</sequence>
<organism evidence="15">
    <name type="scientific">Thrips palmi</name>
    <name type="common">Melon thrips</name>
    <dbReference type="NCBI Taxonomy" id="161013"/>
    <lineage>
        <taxon>Eukaryota</taxon>
        <taxon>Metazoa</taxon>
        <taxon>Ecdysozoa</taxon>
        <taxon>Arthropoda</taxon>
        <taxon>Hexapoda</taxon>
        <taxon>Insecta</taxon>
        <taxon>Pterygota</taxon>
        <taxon>Neoptera</taxon>
        <taxon>Paraneoptera</taxon>
        <taxon>Thysanoptera</taxon>
        <taxon>Terebrantia</taxon>
        <taxon>Thripoidea</taxon>
        <taxon>Thripidae</taxon>
        <taxon>Thrips</taxon>
    </lineage>
</organism>
<dbReference type="KEGG" id="tpal:117653134"/>
<evidence type="ECO:0000256" key="2">
    <source>
        <dbReference type="ARBA" id="ARBA00007193"/>
    </source>
</evidence>
<reference evidence="15" key="1">
    <citation type="submission" date="2025-08" db="UniProtKB">
        <authorList>
            <consortium name="RefSeq"/>
        </authorList>
    </citation>
    <scope>IDENTIFICATION</scope>
    <source>
        <tissue evidence="15">Total insect</tissue>
    </source>
</reference>
<proteinExistence type="inferred from homology"/>
<dbReference type="Gene3D" id="1.10.287.770">
    <property type="entry name" value="YojJ-like"/>
    <property type="match status" value="1"/>
</dbReference>
<keyword evidence="6 13" id="KW-1133">Transmembrane helix</keyword>
<evidence type="ECO:0000256" key="6">
    <source>
        <dbReference type="ARBA" id="ARBA00022989"/>
    </source>
</evidence>
<evidence type="ECO:0000256" key="1">
    <source>
        <dbReference type="ARBA" id="ARBA00004141"/>
    </source>
</evidence>
<dbReference type="PANTHER" id="PTHR11690">
    <property type="entry name" value="AMILORIDE-SENSITIVE SODIUM CHANNEL-RELATED"/>
    <property type="match status" value="1"/>
</dbReference>
<dbReference type="AlphaFoldDB" id="A0A6P9A8R5"/>
<evidence type="ECO:0000256" key="5">
    <source>
        <dbReference type="ARBA" id="ARBA00022692"/>
    </source>
</evidence>
<dbReference type="OrthoDB" id="6628406at2759"/>
<accession>A0A6P9A8R5</accession>
<dbReference type="InterPro" id="IPR001873">
    <property type="entry name" value="ENaC"/>
</dbReference>
<keyword evidence="3 12" id="KW-0813">Transport</keyword>
<evidence type="ECO:0000256" key="8">
    <source>
        <dbReference type="ARBA" id="ARBA00023065"/>
    </source>
</evidence>
<keyword evidence="4 12" id="KW-0894">Sodium channel</keyword>
<evidence type="ECO:0000256" key="4">
    <source>
        <dbReference type="ARBA" id="ARBA00022461"/>
    </source>
</evidence>
<keyword evidence="14" id="KW-1185">Reference proteome</keyword>
<evidence type="ECO:0000256" key="9">
    <source>
        <dbReference type="ARBA" id="ARBA00023136"/>
    </source>
</evidence>
<keyword evidence="7" id="KW-0915">Sodium</keyword>
<dbReference type="Gene3D" id="1.10.287.820">
    <property type="entry name" value="Acid-sensing ion channel domain"/>
    <property type="match status" value="1"/>
</dbReference>
<keyword evidence="5 12" id="KW-0812">Transmembrane</keyword>
<keyword evidence="9 13" id="KW-0472">Membrane</keyword>
<dbReference type="GO" id="GO:0005886">
    <property type="term" value="C:plasma membrane"/>
    <property type="evidence" value="ECO:0007669"/>
    <property type="project" value="TreeGrafter"/>
</dbReference>
<keyword evidence="11 12" id="KW-0407">Ion channel</keyword>
<keyword evidence="8 12" id="KW-0406">Ion transport</keyword>
<feature type="transmembrane region" description="Helical" evidence="13">
    <location>
        <begin position="16"/>
        <end position="38"/>
    </location>
</feature>
<evidence type="ECO:0000313" key="14">
    <source>
        <dbReference type="Proteomes" id="UP000515158"/>
    </source>
</evidence>
<evidence type="ECO:0000256" key="12">
    <source>
        <dbReference type="RuleBase" id="RU000679"/>
    </source>
</evidence>
<keyword evidence="10 12" id="KW-0739">Sodium transport</keyword>
<dbReference type="Pfam" id="PF00858">
    <property type="entry name" value="ASC"/>
    <property type="match status" value="1"/>
</dbReference>
<name>A0A6P9A8R5_THRPL</name>
<dbReference type="GO" id="GO:0015280">
    <property type="term" value="F:ligand-gated sodium channel activity"/>
    <property type="evidence" value="ECO:0007669"/>
    <property type="project" value="TreeGrafter"/>
</dbReference>